<dbReference type="RefSeq" id="WP_171086081.1">
    <property type="nucleotide sequence ID" value="NZ_JABAIV010000005.1"/>
</dbReference>
<organism evidence="3 4">
    <name type="scientific">Telluria aromaticivorans</name>
    <dbReference type="NCBI Taxonomy" id="2725995"/>
    <lineage>
        <taxon>Bacteria</taxon>
        <taxon>Pseudomonadati</taxon>
        <taxon>Pseudomonadota</taxon>
        <taxon>Betaproteobacteria</taxon>
        <taxon>Burkholderiales</taxon>
        <taxon>Oxalobacteraceae</taxon>
        <taxon>Telluria group</taxon>
        <taxon>Telluria</taxon>
    </lineage>
</organism>
<gene>
    <name evidence="3" type="ORF">HGB41_15725</name>
</gene>
<dbReference type="AlphaFoldDB" id="A0A7Y2K0M6"/>
<sequence length="482" mass="52908">MQNVSCPSCGAPVGFRSHASVMAVCEFCRATVVKDAGAVQDLGKMSEVLEDYSRVQVGTAGVLAGRSFTVIGRIQLRYDAGMWNEWYLLFDDGTDGWLGDTSGQYVLTTKRELAPGWPAFEAIKVTRQYDIGFGPYVASDKRVARCSGGQGELPFRVGEGWEARVADFRRGPSFATLDYSDGDTPLLYAGTAVTLEGLKCQLLRDDEQIKASAGRYRGKVDLLQCPSCGSSIRYLPGLATQCVCPSCATPLDASSPRTEVLRKGEQHERVPFTLSLGANAKIGAVDYRVLGLMRRESNEGDTWSEYLLYSTQGPFFWLVETDEGWSRSDVMDDWPTPPLPAMGRVQVDNVDYERTWVYQARVVYAAGAFNWRVAAGDMVHVAEYEHGQGGLAAEHTAEELTWSRSTPVALDQVRAWFKLPAPAKAMKGAEGASTGRDIAWKTLLWIFGLNFIPLVFNFGATLAWILVGTVALFLPLLLAPEK</sequence>
<keyword evidence="1" id="KW-0812">Transmembrane</keyword>
<accession>A0A7Y2K0M6</accession>
<dbReference type="InterPro" id="IPR025235">
    <property type="entry name" value="DUF4178"/>
</dbReference>
<comment type="caution">
    <text evidence="3">The sequence shown here is derived from an EMBL/GenBank/DDBJ whole genome shotgun (WGS) entry which is preliminary data.</text>
</comment>
<evidence type="ECO:0000313" key="4">
    <source>
        <dbReference type="Proteomes" id="UP000533905"/>
    </source>
</evidence>
<proteinExistence type="predicted"/>
<feature type="domain" description="DUF4178" evidence="2">
    <location>
        <begin position="56"/>
        <end position="193"/>
    </location>
</feature>
<keyword evidence="1" id="KW-0472">Membrane</keyword>
<name>A0A7Y2K0M6_9BURK</name>
<feature type="domain" description="DUF4178" evidence="2">
    <location>
        <begin position="280"/>
        <end position="408"/>
    </location>
</feature>
<evidence type="ECO:0000313" key="3">
    <source>
        <dbReference type="EMBL" id="NNG24440.1"/>
    </source>
</evidence>
<evidence type="ECO:0000256" key="1">
    <source>
        <dbReference type="SAM" id="Phobius"/>
    </source>
</evidence>
<dbReference type="Proteomes" id="UP000533905">
    <property type="component" value="Unassembled WGS sequence"/>
</dbReference>
<feature type="transmembrane region" description="Helical" evidence="1">
    <location>
        <begin position="462"/>
        <end position="479"/>
    </location>
</feature>
<keyword evidence="4" id="KW-1185">Reference proteome</keyword>
<dbReference type="EMBL" id="JABAIV010000005">
    <property type="protein sequence ID" value="NNG24440.1"/>
    <property type="molecule type" value="Genomic_DNA"/>
</dbReference>
<reference evidence="3 4" key="1">
    <citation type="submission" date="2020-04" db="EMBL/GenBank/DDBJ databases">
        <title>Massilia sp. nov., a cold adapted bacteria isolated from Arctic soil.</title>
        <authorList>
            <person name="Son J."/>
            <person name="Ka J.-O."/>
        </authorList>
    </citation>
    <scope>NUCLEOTIDE SEQUENCE [LARGE SCALE GENOMIC DNA]</scope>
    <source>
        <strain evidence="3 4">ML15P13</strain>
    </source>
</reference>
<dbReference type="Pfam" id="PF13785">
    <property type="entry name" value="DUF4178"/>
    <property type="match status" value="2"/>
</dbReference>
<protein>
    <submittedName>
        <fullName evidence="3">DUF4178 domain-containing protein</fullName>
    </submittedName>
</protein>
<keyword evidence="1" id="KW-1133">Transmembrane helix</keyword>
<evidence type="ECO:0000259" key="2">
    <source>
        <dbReference type="Pfam" id="PF13785"/>
    </source>
</evidence>